<name>O48968_MAIZE</name>
<dbReference type="PIR" id="T01325">
    <property type="entry name" value="T01325"/>
</dbReference>
<evidence type="ECO:0000259" key="1">
    <source>
        <dbReference type="Pfam" id="PF17921"/>
    </source>
</evidence>
<sequence length="224" mass="24974">MQYLATIRSLERQFKGFTLQHVDRAKNEEADALAKAAARGEALPSDVFYHVIGTPAFRSPEGLQITNDSEGHRIVNLIMTEDWRAPITLFLQGYYHPTDINEAKCLKHRSRDFALIEGQLYKKGVSQPMLKCVTETEGVQILREVHSGTCGSHAGPRALAAKVIHQGFYWPAMICAANRVTRSCEACQKFSPRSGSPSQFTKLIAHTWPLQRWGLDIVGPLPTA</sequence>
<evidence type="ECO:0000313" key="2">
    <source>
        <dbReference type="EMBL" id="AAC01575.1"/>
    </source>
</evidence>
<accession>O48968</accession>
<dbReference type="InterPro" id="IPR036397">
    <property type="entry name" value="RNaseH_sf"/>
</dbReference>
<dbReference type="GO" id="GO:0003676">
    <property type="term" value="F:nucleic acid binding"/>
    <property type="evidence" value="ECO:0007669"/>
    <property type="project" value="InterPro"/>
</dbReference>
<protein>
    <recommendedName>
        <fullName evidence="1">Integrase zinc-binding domain-containing protein</fullName>
    </recommendedName>
</protein>
<dbReference type="InterPro" id="IPR041588">
    <property type="entry name" value="Integrase_H2C2"/>
</dbReference>
<feature type="domain" description="Integrase zinc-binding" evidence="1">
    <location>
        <begin position="139"/>
        <end position="192"/>
    </location>
</feature>
<dbReference type="Gene3D" id="3.30.420.10">
    <property type="entry name" value="Ribonuclease H-like superfamily/Ribonuclease H"/>
    <property type="match status" value="1"/>
</dbReference>
<dbReference type="PANTHER" id="PTHR48475:SF2">
    <property type="entry name" value="RIBONUCLEASE H"/>
    <property type="match status" value="1"/>
</dbReference>
<dbReference type="PANTHER" id="PTHR48475">
    <property type="entry name" value="RIBONUCLEASE H"/>
    <property type="match status" value="1"/>
</dbReference>
<dbReference type="EMBL" id="AF031569">
    <property type="protein sequence ID" value="AAC01575.1"/>
    <property type="molecule type" value="Genomic_DNA"/>
</dbReference>
<reference evidence="2" key="1">
    <citation type="journal article" date="2001" name="Genome Res.">
        <title>Sequence, regulation, and evolution of the maize 22-kD alpha zein gene family.</title>
        <authorList>
            <person name="Song R."/>
            <person name="Llaca V."/>
            <person name="Linton E."/>
            <person name="Messing J."/>
        </authorList>
    </citation>
    <scope>NUCLEOTIDE SEQUENCE</scope>
</reference>
<organism evidence="2">
    <name type="scientific">Zea mays</name>
    <name type="common">Maize</name>
    <dbReference type="NCBI Taxonomy" id="4577"/>
    <lineage>
        <taxon>Eukaryota</taxon>
        <taxon>Viridiplantae</taxon>
        <taxon>Streptophyta</taxon>
        <taxon>Embryophyta</taxon>
        <taxon>Tracheophyta</taxon>
        <taxon>Spermatophyta</taxon>
        <taxon>Magnoliopsida</taxon>
        <taxon>Liliopsida</taxon>
        <taxon>Poales</taxon>
        <taxon>Poaceae</taxon>
        <taxon>PACMAD clade</taxon>
        <taxon>Panicoideae</taxon>
        <taxon>Andropogonodae</taxon>
        <taxon>Andropogoneae</taxon>
        <taxon>Tripsacinae</taxon>
        <taxon>Zea</taxon>
    </lineage>
</organism>
<dbReference type="Gene3D" id="1.10.340.70">
    <property type="match status" value="1"/>
</dbReference>
<dbReference type="Pfam" id="PF17921">
    <property type="entry name" value="Integrase_H2C2"/>
    <property type="match status" value="1"/>
</dbReference>
<proteinExistence type="predicted"/>
<dbReference type="AlphaFoldDB" id="O48968"/>